<name>A0ABQ1J6T6_9SPHN</name>
<evidence type="ECO:0000313" key="3">
    <source>
        <dbReference type="Proteomes" id="UP000614261"/>
    </source>
</evidence>
<reference evidence="3" key="1">
    <citation type="journal article" date="2019" name="Int. J. Syst. Evol. Microbiol.">
        <title>The Global Catalogue of Microorganisms (GCM) 10K type strain sequencing project: providing services to taxonomists for standard genome sequencing and annotation.</title>
        <authorList>
            <consortium name="The Broad Institute Genomics Platform"/>
            <consortium name="The Broad Institute Genome Sequencing Center for Infectious Disease"/>
            <person name="Wu L."/>
            <person name="Ma J."/>
        </authorList>
    </citation>
    <scope>NUCLEOTIDE SEQUENCE [LARGE SCALE GENOMIC DNA]</scope>
    <source>
        <strain evidence="3">CGMCC 1.12851</strain>
    </source>
</reference>
<dbReference type="RefSeq" id="WP_188513903.1">
    <property type="nucleotide sequence ID" value="NZ_BMGD01000002.1"/>
</dbReference>
<sequence>MSDRPPTHLSAPDFNDPEVLAQLRARQRSRALFMAGILVALCVMFYVITIVKIGVWG</sequence>
<keyword evidence="1" id="KW-0812">Transmembrane</keyword>
<keyword evidence="1" id="KW-1133">Transmembrane helix</keyword>
<keyword evidence="3" id="KW-1185">Reference proteome</keyword>
<protein>
    <recommendedName>
        <fullName evidence="4">Protein CoxF</fullName>
    </recommendedName>
</protein>
<evidence type="ECO:0000313" key="2">
    <source>
        <dbReference type="EMBL" id="GGB60171.1"/>
    </source>
</evidence>
<accession>A0ABQ1J6T6</accession>
<organism evidence="2 3">
    <name type="scientific">Blastomonas aquatica</name>
    <dbReference type="NCBI Taxonomy" id="1510276"/>
    <lineage>
        <taxon>Bacteria</taxon>
        <taxon>Pseudomonadati</taxon>
        <taxon>Pseudomonadota</taxon>
        <taxon>Alphaproteobacteria</taxon>
        <taxon>Sphingomonadales</taxon>
        <taxon>Sphingomonadaceae</taxon>
        <taxon>Blastomonas</taxon>
    </lineage>
</organism>
<evidence type="ECO:0000256" key="1">
    <source>
        <dbReference type="SAM" id="Phobius"/>
    </source>
</evidence>
<keyword evidence="1" id="KW-0472">Membrane</keyword>
<dbReference type="EMBL" id="BMGD01000002">
    <property type="protein sequence ID" value="GGB60171.1"/>
    <property type="molecule type" value="Genomic_DNA"/>
</dbReference>
<evidence type="ECO:0008006" key="4">
    <source>
        <dbReference type="Google" id="ProtNLM"/>
    </source>
</evidence>
<proteinExistence type="predicted"/>
<comment type="caution">
    <text evidence="2">The sequence shown here is derived from an EMBL/GenBank/DDBJ whole genome shotgun (WGS) entry which is preliminary data.</text>
</comment>
<gene>
    <name evidence="2" type="ORF">GCM10010833_13770</name>
</gene>
<feature type="transmembrane region" description="Helical" evidence="1">
    <location>
        <begin position="31"/>
        <end position="55"/>
    </location>
</feature>
<dbReference type="Proteomes" id="UP000614261">
    <property type="component" value="Unassembled WGS sequence"/>
</dbReference>